<dbReference type="SUPFAM" id="SSF57701">
    <property type="entry name" value="Zn2/Cys6 DNA-binding domain"/>
    <property type="match status" value="1"/>
</dbReference>
<dbReference type="CDD" id="cd00067">
    <property type="entry name" value="GAL4"/>
    <property type="match status" value="1"/>
</dbReference>
<evidence type="ECO:0000256" key="2">
    <source>
        <dbReference type="ARBA" id="ARBA00022723"/>
    </source>
</evidence>
<comment type="caution">
    <text evidence="6">The sequence shown here is derived from an EMBL/GenBank/DDBJ whole genome shotgun (WGS) entry which is preliminary data.</text>
</comment>
<comment type="subcellular location">
    <subcellularLocation>
        <location evidence="1">Nucleus</location>
    </subcellularLocation>
</comment>
<dbReference type="InterPro" id="IPR007219">
    <property type="entry name" value="XnlR_reg_dom"/>
</dbReference>
<protein>
    <recommendedName>
        <fullName evidence="5">Zn(2)-C6 fungal-type domain-containing protein</fullName>
    </recommendedName>
</protein>
<keyword evidence="2" id="KW-0479">Metal-binding</keyword>
<feature type="compositionally biased region" description="Low complexity" evidence="4">
    <location>
        <begin position="21"/>
        <end position="42"/>
    </location>
</feature>
<feature type="region of interest" description="Disordered" evidence="4">
    <location>
        <begin position="1"/>
        <end position="56"/>
    </location>
</feature>
<accession>A0AA39QW94</accession>
<dbReference type="EMBL" id="JAFEKC020000019">
    <property type="protein sequence ID" value="KAK0509089.1"/>
    <property type="molecule type" value="Genomic_DNA"/>
</dbReference>
<name>A0AA39QW94_9LECA</name>
<proteinExistence type="predicted"/>
<dbReference type="GO" id="GO:0000981">
    <property type="term" value="F:DNA-binding transcription factor activity, RNA polymerase II-specific"/>
    <property type="evidence" value="ECO:0007669"/>
    <property type="project" value="InterPro"/>
</dbReference>
<reference evidence="6" key="1">
    <citation type="submission" date="2023-03" db="EMBL/GenBank/DDBJ databases">
        <title>Complete genome of Cladonia borealis.</title>
        <authorList>
            <person name="Park H."/>
        </authorList>
    </citation>
    <scope>NUCLEOTIDE SEQUENCE</scope>
    <source>
        <strain evidence="6">ANT050790</strain>
    </source>
</reference>
<dbReference type="Pfam" id="PF00172">
    <property type="entry name" value="Zn_clus"/>
    <property type="match status" value="1"/>
</dbReference>
<evidence type="ECO:0000256" key="1">
    <source>
        <dbReference type="ARBA" id="ARBA00004123"/>
    </source>
</evidence>
<evidence type="ECO:0000313" key="7">
    <source>
        <dbReference type="Proteomes" id="UP001166286"/>
    </source>
</evidence>
<dbReference type="InterPro" id="IPR001138">
    <property type="entry name" value="Zn2Cys6_DnaBD"/>
</dbReference>
<evidence type="ECO:0000259" key="5">
    <source>
        <dbReference type="PROSITE" id="PS50048"/>
    </source>
</evidence>
<dbReference type="GO" id="GO:0006351">
    <property type="term" value="P:DNA-templated transcription"/>
    <property type="evidence" value="ECO:0007669"/>
    <property type="project" value="InterPro"/>
</dbReference>
<evidence type="ECO:0000256" key="4">
    <source>
        <dbReference type="SAM" id="MobiDB-lite"/>
    </source>
</evidence>
<dbReference type="PANTHER" id="PTHR31001">
    <property type="entry name" value="UNCHARACTERIZED TRANSCRIPTIONAL REGULATORY PROTEIN"/>
    <property type="match status" value="1"/>
</dbReference>
<dbReference type="InterPro" id="IPR036864">
    <property type="entry name" value="Zn2-C6_fun-type_DNA-bd_sf"/>
</dbReference>
<dbReference type="SMART" id="SM00906">
    <property type="entry name" value="Fungal_trans"/>
    <property type="match status" value="1"/>
</dbReference>
<dbReference type="SMART" id="SM00066">
    <property type="entry name" value="GAL4"/>
    <property type="match status" value="1"/>
</dbReference>
<feature type="domain" description="Zn(2)-C6 fungal-type" evidence="5">
    <location>
        <begin position="62"/>
        <end position="91"/>
    </location>
</feature>
<organism evidence="6 7">
    <name type="scientific">Cladonia borealis</name>
    <dbReference type="NCBI Taxonomy" id="184061"/>
    <lineage>
        <taxon>Eukaryota</taxon>
        <taxon>Fungi</taxon>
        <taxon>Dikarya</taxon>
        <taxon>Ascomycota</taxon>
        <taxon>Pezizomycotina</taxon>
        <taxon>Lecanoromycetes</taxon>
        <taxon>OSLEUM clade</taxon>
        <taxon>Lecanoromycetidae</taxon>
        <taxon>Lecanorales</taxon>
        <taxon>Lecanorineae</taxon>
        <taxon>Cladoniaceae</taxon>
        <taxon>Cladonia</taxon>
    </lineage>
</organism>
<dbReference type="Proteomes" id="UP001166286">
    <property type="component" value="Unassembled WGS sequence"/>
</dbReference>
<dbReference type="Pfam" id="PF04082">
    <property type="entry name" value="Fungal_trans"/>
    <property type="match status" value="1"/>
</dbReference>
<evidence type="ECO:0000256" key="3">
    <source>
        <dbReference type="ARBA" id="ARBA00023242"/>
    </source>
</evidence>
<dbReference type="GO" id="GO:0003677">
    <property type="term" value="F:DNA binding"/>
    <property type="evidence" value="ECO:0007669"/>
    <property type="project" value="InterPro"/>
</dbReference>
<dbReference type="GO" id="GO:0008270">
    <property type="term" value="F:zinc ion binding"/>
    <property type="evidence" value="ECO:0007669"/>
    <property type="project" value="InterPro"/>
</dbReference>
<keyword evidence="7" id="KW-1185">Reference proteome</keyword>
<dbReference type="GO" id="GO:0005634">
    <property type="term" value="C:nucleus"/>
    <property type="evidence" value="ECO:0007669"/>
    <property type="project" value="UniProtKB-SubCell"/>
</dbReference>
<sequence length="812" mass="91754">MPPLDTNFSISPAETISPTVAPQSSFNASSSHSPSDSASAHATRTTPPANGANGASALNSRSCITCRKRKVRCDKRHPCSNCNRAAIECVFPGPGRAPRRSRKPENQELLARLRRLEGVVQKFQKGADENGLTIIENVEAENTSPQPASPNGTCKIKQEKHGLPGIYENWKSDLKDEPIHTDGTAGVAKEFGRLVVEDGRSRYVSNKFWSSLSEEVMEMRDILDDPTDDEDDYPSPGSGSDATANHQGFIFSFSSTVLSLRNFHPPREQIPTYWDIYKSNVDPIIKILHMPYHQKIFYRAAQDLDNVSKPIEVFMFTIYYAAVTSLSPNDCMARLGLEKQQALRKYRFATEQALARTGFLNTQEFIVLQAMLVFLTCARRSDDTRYVWTIMGLLVRLAQAQGCHRDGQQFGLKPFETEMRRRLWWQICTLDIRASEDHGTDPTIVEHNFDTKLPLNINDEDISPDMTQTPVEHEGATEMTFDLIRFSVSTTIRHMSYAPPRQGRCQTKMSNVTLEDKEKHIDDLHQYLEQKYLKYLDMSIPLHWVAALVARLIMAKMWLVIHHPLSRIDRGAGLTQEVKDRLFDTSVEVIEFSRLLETDKSTLKWGWLFRTYVQWHALAFVLSELCIRTTGPAVEKAWAVIDSALADEETHISTSQRGMLWKPLRKLLVKAKDERLKGLQNQSRFPLDGSMGPNISSLGIPPGPMSTMDGITDFVAFDTSSPIDGFPVMMTPQSMNPNGLDQQQYVPMDRMQSNGMVDPASFLLDPNVFSPDQPVMDENMNWTGWEDMMKDYQMDGTNGQGGMPKDGMFNWM</sequence>
<dbReference type="InterPro" id="IPR050613">
    <property type="entry name" value="Sec_Metabolite_Reg"/>
</dbReference>
<dbReference type="PROSITE" id="PS00463">
    <property type="entry name" value="ZN2_CY6_FUNGAL_1"/>
    <property type="match status" value="1"/>
</dbReference>
<dbReference type="Gene3D" id="4.10.240.10">
    <property type="entry name" value="Zn(2)-C6 fungal-type DNA-binding domain"/>
    <property type="match status" value="1"/>
</dbReference>
<gene>
    <name evidence="6" type="ORF">JMJ35_008460</name>
</gene>
<dbReference type="PANTHER" id="PTHR31001:SF50">
    <property type="entry name" value="ZN(II)2CYS6 TRANSCRIPTION FACTOR (EUROFUNG)"/>
    <property type="match status" value="1"/>
</dbReference>
<dbReference type="PROSITE" id="PS50048">
    <property type="entry name" value="ZN2_CY6_FUNGAL_2"/>
    <property type="match status" value="1"/>
</dbReference>
<keyword evidence="3" id="KW-0539">Nucleus</keyword>
<evidence type="ECO:0000313" key="6">
    <source>
        <dbReference type="EMBL" id="KAK0509089.1"/>
    </source>
</evidence>
<dbReference type="AlphaFoldDB" id="A0AA39QW94"/>
<dbReference type="CDD" id="cd12148">
    <property type="entry name" value="fungal_TF_MHR"/>
    <property type="match status" value="1"/>
</dbReference>
<feature type="compositionally biased region" description="Polar residues" evidence="4">
    <location>
        <begin position="1"/>
        <end position="20"/>
    </location>
</feature>